<comment type="caution">
    <text evidence="1">The sequence shown here is derived from an EMBL/GenBank/DDBJ whole genome shotgun (WGS) entry which is preliminary data.</text>
</comment>
<reference evidence="1 2" key="1">
    <citation type="journal article" date="2022" name="Plant J.">
        <title>Chromosome-level genome of Camellia lanceoleosa provides a valuable resource for understanding genome evolution and self-incompatibility.</title>
        <authorList>
            <person name="Gong W."/>
            <person name="Xiao S."/>
            <person name="Wang L."/>
            <person name="Liao Z."/>
            <person name="Chang Y."/>
            <person name="Mo W."/>
            <person name="Hu G."/>
            <person name="Li W."/>
            <person name="Zhao G."/>
            <person name="Zhu H."/>
            <person name="Hu X."/>
            <person name="Ji K."/>
            <person name="Xiang X."/>
            <person name="Song Q."/>
            <person name="Yuan D."/>
            <person name="Jin S."/>
            <person name="Zhang L."/>
        </authorList>
    </citation>
    <scope>NUCLEOTIDE SEQUENCE [LARGE SCALE GENOMIC DNA]</scope>
    <source>
        <strain evidence="1">SQ_2022a</strain>
    </source>
</reference>
<gene>
    <name evidence="1" type="ORF">LOK49_LG13G02736</name>
</gene>
<accession>A0ACC0FIT9</accession>
<keyword evidence="2" id="KW-1185">Reference proteome</keyword>
<dbReference type="Proteomes" id="UP001060215">
    <property type="component" value="Chromosome 14"/>
</dbReference>
<organism evidence="1 2">
    <name type="scientific">Camellia lanceoleosa</name>
    <dbReference type="NCBI Taxonomy" id="1840588"/>
    <lineage>
        <taxon>Eukaryota</taxon>
        <taxon>Viridiplantae</taxon>
        <taxon>Streptophyta</taxon>
        <taxon>Embryophyta</taxon>
        <taxon>Tracheophyta</taxon>
        <taxon>Spermatophyta</taxon>
        <taxon>Magnoliopsida</taxon>
        <taxon>eudicotyledons</taxon>
        <taxon>Gunneridae</taxon>
        <taxon>Pentapetalae</taxon>
        <taxon>asterids</taxon>
        <taxon>Ericales</taxon>
        <taxon>Theaceae</taxon>
        <taxon>Camellia</taxon>
    </lineage>
</organism>
<protein>
    <submittedName>
        <fullName evidence="1">IAA-amino acid hydrolase ILR1-like 4</fullName>
    </submittedName>
</protein>
<evidence type="ECO:0000313" key="2">
    <source>
        <dbReference type="Proteomes" id="UP001060215"/>
    </source>
</evidence>
<evidence type="ECO:0000313" key="1">
    <source>
        <dbReference type="EMBL" id="KAI7988691.1"/>
    </source>
</evidence>
<dbReference type="EMBL" id="CM045771">
    <property type="protein sequence ID" value="KAI7988691.1"/>
    <property type="molecule type" value="Genomic_DNA"/>
</dbReference>
<name>A0ACC0FIT9_9ERIC</name>
<sequence>MSELIRAELDKMDIPYKHPVAITGVIGFVRTAKLPFVALRADMDALAMQESVKWEHNNKIPGKMHGCGHDAYVAMLLGIAKLLQEHHHDLQIMLEAGILENVDVVFGLHVSSRFPIGKAVISGKKGHAAISQYTIDPILATANIIVSLQHLVSREVDPLDSQKRSILCTNYISFIFFQPSHVCLFILRVVTVAKFQGGSAFAFNVIPDSVTIGGTFRAFSKESLVQLKQRFEEVIMRQTVVQRCNITVNFEDKPLYPSTVNNKELHRYFGNVVRDMLGGKNILEMQPLIGGQLEPRHSLYFTVNEDVLPYGVAFHALLATRYRLEYQQPKSTSSKGSSHDEL</sequence>
<proteinExistence type="predicted"/>